<feature type="transmembrane region" description="Helical" evidence="6">
    <location>
        <begin position="87"/>
        <end position="107"/>
    </location>
</feature>
<feature type="transmembrane region" description="Helical" evidence="6">
    <location>
        <begin position="113"/>
        <end position="130"/>
    </location>
</feature>
<evidence type="ECO:0000256" key="3">
    <source>
        <dbReference type="ARBA" id="ARBA00022692"/>
    </source>
</evidence>
<feature type="transmembrane region" description="Helical" evidence="6">
    <location>
        <begin position="21"/>
        <end position="46"/>
    </location>
</feature>
<dbReference type="HOGENOM" id="CLU_1965560_0_0_2"/>
<dbReference type="PANTHER" id="PTHR30561:SF9">
    <property type="entry name" value="4-AMINO-4-DEOXY-L-ARABINOSE-PHOSPHOUNDECAPRENOL FLIPPASE SUBUNIT ARNF-RELATED"/>
    <property type="match status" value="1"/>
</dbReference>
<evidence type="ECO:0000256" key="5">
    <source>
        <dbReference type="ARBA" id="ARBA00023136"/>
    </source>
</evidence>
<keyword evidence="2" id="KW-1003">Cell membrane</keyword>
<proteinExistence type="predicted"/>
<name>L0H969_METFS</name>
<evidence type="ECO:0000256" key="6">
    <source>
        <dbReference type="SAM" id="Phobius"/>
    </source>
</evidence>
<evidence type="ECO:0000256" key="4">
    <source>
        <dbReference type="ARBA" id="ARBA00022989"/>
    </source>
</evidence>
<accession>L0H969</accession>
<dbReference type="InterPro" id="IPR037185">
    <property type="entry name" value="EmrE-like"/>
</dbReference>
<dbReference type="EMBL" id="CP003167">
    <property type="protein sequence ID" value="AGB01277.1"/>
    <property type="molecule type" value="Genomic_DNA"/>
</dbReference>
<keyword evidence="4 6" id="KW-1133">Transmembrane helix</keyword>
<gene>
    <name evidence="7" type="ordered locus">Metfor_0195</name>
</gene>
<evidence type="ECO:0000313" key="7">
    <source>
        <dbReference type="EMBL" id="AGB01277.1"/>
    </source>
</evidence>
<dbReference type="GO" id="GO:0005886">
    <property type="term" value="C:plasma membrane"/>
    <property type="evidence" value="ECO:0007669"/>
    <property type="project" value="UniProtKB-SubCell"/>
</dbReference>
<feature type="transmembrane region" description="Helical" evidence="6">
    <location>
        <begin position="52"/>
        <end position="75"/>
    </location>
</feature>
<dbReference type="InParanoid" id="L0H969"/>
<evidence type="ECO:0000256" key="2">
    <source>
        <dbReference type="ARBA" id="ARBA00022475"/>
    </source>
</evidence>
<dbReference type="AlphaFoldDB" id="L0H969"/>
<dbReference type="PANTHER" id="PTHR30561">
    <property type="entry name" value="SMR FAMILY PROTON-DEPENDENT DRUG EFFLUX TRANSPORTER SUGE"/>
    <property type="match status" value="1"/>
</dbReference>
<reference evidence="7 8" key="2">
    <citation type="journal article" date="2014" name="Genome Announc.">
        <title>Complete Genome Sequence of Methanoregula formicica SMSPT, a Mesophilic Hydrogenotrophic Methanogen Isolated from a Methanogenic Upflow Anaerobic Sludge Blanket Reactor.</title>
        <authorList>
            <person name="Yamamoto K."/>
            <person name="Tamaki H."/>
            <person name="Cadillo-Quiroz H."/>
            <person name="Imachi H."/>
            <person name="Kyrpides N."/>
            <person name="Woyke T."/>
            <person name="Goodwin L."/>
            <person name="Zinder S.H."/>
            <person name="Kamagata Y."/>
            <person name="Liu W.T."/>
        </authorList>
    </citation>
    <scope>NUCLEOTIDE SEQUENCE [LARGE SCALE GENOMIC DNA]</scope>
    <source>
        <strain evidence="8">DSM 22288 / NBRC 105244 / SMSP</strain>
    </source>
</reference>
<evidence type="ECO:0008006" key="9">
    <source>
        <dbReference type="Google" id="ProtNLM"/>
    </source>
</evidence>
<sequence length="137" mass="15007" precursor="true">MYFPGIGSFIERVRAANPSQFYLFLLIISILIQAFGAVCTKFAAGLGPSSTFFGINATLIVYCIILGGMGLQVLFWQASLRHFSLSFAYPFRSLVSFIVLIAAFFLFQEAVTPFNVGGLIIISIGIVYLVKDKEASD</sequence>
<keyword evidence="8" id="KW-1185">Reference proteome</keyword>
<dbReference type="Proteomes" id="UP000010824">
    <property type="component" value="Chromosome"/>
</dbReference>
<protein>
    <recommendedName>
        <fullName evidence="9">EamA-like transporter family</fullName>
    </recommendedName>
</protein>
<evidence type="ECO:0000256" key="1">
    <source>
        <dbReference type="ARBA" id="ARBA00004651"/>
    </source>
</evidence>
<keyword evidence="3 6" id="KW-0812">Transmembrane</keyword>
<dbReference type="KEGG" id="mfo:Metfor_0195"/>
<dbReference type="InterPro" id="IPR000390">
    <property type="entry name" value="Small_drug/metabolite_transptr"/>
</dbReference>
<reference evidence="8" key="1">
    <citation type="submission" date="2011-12" db="EMBL/GenBank/DDBJ databases">
        <title>Complete sequence of Methanoregula formicicum SMSP.</title>
        <authorList>
            <person name="Lucas S."/>
            <person name="Han J."/>
            <person name="Lapidus A."/>
            <person name="Cheng J.-F."/>
            <person name="Goodwin L."/>
            <person name="Pitluck S."/>
            <person name="Peters L."/>
            <person name="Ovchinnikova G."/>
            <person name="Teshima H."/>
            <person name="Detter J.C."/>
            <person name="Han C."/>
            <person name="Tapia R."/>
            <person name="Land M."/>
            <person name="Hauser L."/>
            <person name="Kyrpides N."/>
            <person name="Ivanova N."/>
            <person name="Pagani I."/>
            <person name="Imachi H."/>
            <person name="Tamaki H."/>
            <person name="Sekiguchi Y."/>
            <person name="Kamagata Y."/>
            <person name="Cadillo-Quiroz H."/>
            <person name="Zinder S."/>
            <person name="Liu W.-T."/>
            <person name="Woyke T."/>
        </authorList>
    </citation>
    <scope>NUCLEOTIDE SEQUENCE [LARGE SCALE GENOMIC DNA]</scope>
    <source>
        <strain evidence="8">DSM 22288 / NBRC 105244 / SMSP</strain>
    </source>
</reference>
<dbReference type="GO" id="GO:0022857">
    <property type="term" value="F:transmembrane transporter activity"/>
    <property type="evidence" value="ECO:0007669"/>
    <property type="project" value="InterPro"/>
</dbReference>
<evidence type="ECO:0000313" key="8">
    <source>
        <dbReference type="Proteomes" id="UP000010824"/>
    </source>
</evidence>
<organism evidence="7 8">
    <name type="scientific">Methanoregula formicica (strain DSM 22288 / NBRC 105244 / SMSP)</name>
    <dbReference type="NCBI Taxonomy" id="593750"/>
    <lineage>
        <taxon>Archaea</taxon>
        <taxon>Methanobacteriati</taxon>
        <taxon>Methanobacteriota</taxon>
        <taxon>Stenosarchaea group</taxon>
        <taxon>Methanomicrobia</taxon>
        <taxon>Methanomicrobiales</taxon>
        <taxon>Methanoregulaceae</taxon>
        <taxon>Methanoregula</taxon>
    </lineage>
</organism>
<dbReference type="Gene3D" id="1.10.3730.20">
    <property type="match status" value="1"/>
</dbReference>
<comment type="subcellular location">
    <subcellularLocation>
        <location evidence="1">Cell membrane</location>
        <topology evidence="1">Multi-pass membrane protein</topology>
    </subcellularLocation>
</comment>
<keyword evidence="5 6" id="KW-0472">Membrane</keyword>
<dbReference type="STRING" id="593750.Metfor_0195"/>
<dbReference type="SUPFAM" id="SSF103481">
    <property type="entry name" value="Multidrug resistance efflux transporter EmrE"/>
    <property type="match status" value="1"/>
</dbReference>